<accession>A0A8E1WIS5</accession>
<evidence type="ECO:0000313" key="2">
    <source>
        <dbReference type="Proteomes" id="UP000532373"/>
    </source>
</evidence>
<protein>
    <submittedName>
        <fullName evidence="1">Uncharacterized protein</fullName>
    </submittedName>
</protein>
<dbReference type="AlphaFoldDB" id="A0A8E1WIS5"/>
<comment type="caution">
    <text evidence="1">The sequence shown here is derived from an EMBL/GenBank/DDBJ whole genome shotgun (WGS) entry which is preliminary data.</text>
</comment>
<sequence>MRTAIERRQFPFNGWRCERMANRVVERLCGEAYIFLTMTLPAE</sequence>
<dbReference type="EMBL" id="JACHGI010000011">
    <property type="protein sequence ID" value="MBB6468674.1"/>
    <property type="molecule type" value="Genomic_DNA"/>
</dbReference>
<reference evidence="1 2" key="1">
    <citation type="submission" date="2020-08" db="EMBL/GenBank/DDBJ databases">
        <title>Genomic Encyclopedia of Type Strains, Phase IV (KMG-IV): sequencing the most valuable type-strain genomes for metagenomic binning, comparative biology and taxonomic classification.</title>
        <authorList>
            <person name="Goeker M."/>
        </authorList>
    </citation>
    <scope>NUCLEOTIDE SEQUENCE [LARGE SCALE GENOMIC DNA]</scope>
    <source>
        <strain evidence="1 2">DSM 17454</strain>
    </source>
</reference>
<name>A0A8E1WIS5_9HYPH</name>
<dbReference type="Proteomes" id="UP000532373">
    <property type="component" value="Unassembled WGS sequence"/>
</dbReference>
<gene>
    <name evidence="1" type="ORF">HNQ96_004558</name>
</gene>
<proteinExistence type="predicted"/>
<organism evidence="1 2">
    <name type="scientific">Aminobacter carboxidus</name>
    <dbReference type="NCBI Taxonomy" id="376165"/>
    <lineage>
        <taxon>Bacteria</taxon>
        <taxon>Pseudomonadati</taxon>
        <taxon>Pseudomonadota</taxon>
        <taxon>Alphaproteobacteria</taxon>
        <taxon>Hyphomicrobiales</taxon>
        <taxon>Phyllobacteriaceae</taxon>
        <taxon>Aminobacter</taxon>
    </lineage>
</organism>
<evidence type="ECO:0000313" key="1">
    <source>
        <dbReference type="EMBL" id="MBB6468674.1"/>
    </source>
</evidence>